<dbReference type="PROSITE" id="PS50022">
    <property type="entry name" value="FA58C_3"/>
    <property type="match status" value="1"/>
</dbReference>
<gene>
    <name evidence="2" type="ORF">Hsar01_01555</name>
</gene>
<sequence>MIRNTSFHSRPAVLLLPLLGLTSLQAEAAYRYYRFDPFALAQGGTVIQLSEFQFFHNGSMLNLVADNLELSPKPAVGQDGTNTDMVPVIVTGGERATTDGEGALKIVDGSTSTKWLTSITADGGAARYLSFDFGSEVEIDGYNFATGGDTATFPNRNPISWRLEGSNDGTTWTILDRQLDYPTVAANSTFESGFTATGTFAPSIWAFELEPDSPLIVRDGEPVYFTWDTWDEDLDYPDEISIAPSISSQPLDTVDFDVAVRPPADADTTYTLTATKGGLSATRSLVVRSVVGGSASHPFYRFTPIATRNRVGEVQMSEFRFFHQGAALNLTAANAVPAQVTGSNGTDIDLVPVTVTNPGGSNDPNADNGAVRLVDGYTSEMPGGEGFVPSRFADAGGRPVVFEFNEAVTIDGYQFATTDGSINSDPVRWILEGSDDGTSWTLIDNVTAFDYPVTETRNADTQAFPLPGSSLKQDIVTVPPFTWTAETGDYATAANWSTGTVPGELDPVEIATGAATLNANLTRTATTAVSGEGSLTVNGRLINRGTLTVSGGTLTQAGNYFLVGSGGVGTLFHTGGRIVSTHDRGWFLSDNEAGAGSRYLMSGSAVLEVNSTGEGNTLYNVHLGKGGDGDLFRITGGSATFTSTADNNVWLSRASTFLVAGGTVNVVDYSSFTVGHEGTGGNLLHVTGGTLDLGSTPLRVGEGTDGAVVLEGGSLLCDQSVTVGTETAGGSFTMSGGTLEAADLTAGAMGTFEFTGGVITLQGDKSGLPGESWFTAVAGTQAVYSPGSDTTTISVGDGTPSEFAAWAASFSLTGALAEEDADHDGIANIVEFGLNGSPVTAASRGIHQVVKDGNEGVLTAAIRQGAVFSADGTSLVAEIDGVRYRVEASTNLVDWSAQVVEVVPAASDGVATPDGAWELRSFRLDGGGANGFIRIRISETP</sequence>
<evidence type="ECO:0000313" key="2">
    <source>
        <dbReference type="EMBL" id="GAA5482337.1"/>
    </source>
</evidence>
<name>A0ABP9ULR9_9BACT</name>
<dbReference type="InterPro" id="IPR008979">
    <property type="entry name" value="Galactose-bd-like_sf"/>
</dbReference>
<dbReference type="Gene3D" id="2.60.120.260">
    <property type="entry name" value="Galactose-binding domain-like"/>
    <property type="match status" value="2"/>
</dbReference>
<accession>A0ABP9ULR9</accession>
<dbReference type="InterPro" id="IPR000421">
    <property type="entry name" value="FA58C"/>
</dbReference>
<protein>
    <recommendedName>
        <fullName evidence="1">F5/8 type C domain-containing protein</fullName>
    </recommendedName>
</protein>
<dbReference type="RefSeq" id="WP_353566480.1">
    <property type="nucleotide sequence ID" value="NZ_BAABRI010000007.1"/>
</dbReference>
<dbReference type="Pfam" id="PF00754">
    <property type="entry name" value="F5_F8_type_C"/>
    <property type="match status" value="1"/>
</dbReference>
<feature type="domain" description="F5/8 type C" evidence="1">
    <location>
        <begin position="71"/>
        <end position="173"/>
    </location>
</feature>
<evidence type="ECO:0000313" key="3">
    <source>
        <dbReference type="Proteomes" id="UP001476282"/>
    </source>
</evidence>
<organism evidence="2 3">
    <name type="scientific">Haloferula sargassicola</name>
    <dbReference type="NCBI Taxonomy" id="490096"/>
    <lineage>
        <taxon>Bacteria</taxon>
        <taxon>Pseudomonadati</taxon>
        <taxon>Verrucomicrobiota</taxon>
        <taxon>Verrucomicrobiia</taxon>
        <taxon>Verrucomicrobiales</taxon>
        <taxon>Verrucomicrobiaceae</taxon>
        <taxon>Haloferula</taxon>
    </lineage>
</organism>
<comment type="caution">
    <text evidence="2">The sequence shown here is derived from an EMBL/GenBank/DDBJ whole genome shotgun (WGS) entry which is preliminary data.</text>
</comment>
<reference evidence="2 3" key="1">
    <citation type="submission" date="2024-02" db="EMBL/GenBank/DDBJ databases">
        <title>Haloferula sargassicola NBRC 104335.</title>
        <authorList>
            <person name="Ichikawa N."/>
            <person name="Katano-Makiyama Y."/>
            <person name="Hidaka K."/>
        </authorList>
    </citation>
    <scope>NUCLEOTIDE SEQUENCE [LARGE SCALE GENOMIC DNA]</scope>
    <source>
        <strain evidence="2 3">NBRC 104335</strain>
    </source>
</reference>
<keyword evidence="3" id="KW-1185">Reference proteome</keyword>
<proteinExistence type="predicted"/>
<dbReference type="EMBL" id="BAABRI010000007">
    <property type="protein sequence ID" value="GAA5482337.1"/>
    <property type="molecule type" value="Genomic_DNA"/>
</dbReference>
<dbReference type="Proteomes" id="UP001476282">
    <property type="component" value="Unassembled WGS sequence"/>
</dbReference>
<dbReference type="SUPFAM" id="SSF49785">
    <property type="entry name" value="Galactose-binding domain-like"/>
    <property type="match status" value="1"/>
</dbReference>
<evidence type="ECO:0000259" key="1">
    <source>
        <dbReference type="PROSITE" id="PS50022"/>
    </source>
</evidence>